<keyword evidence="4" id="KW-1185">Reference proteome</keyword>
<feature type="chain" id="PRO_5025484334" evidence="2">
    <location>
        <begin position="21"/>
        <end position="240"/>
    </location>
</feature>
<gene>
    <name evidence="3" type="ORF">M421DRAFT_176128</name>
</gene>
<evidence type="ECO:0000256" key="2">
    <source>
        <dbReference type="SAM" id="SignalP"/>
    </source>
</evidence>
<proteinExistence type="predicted"/>
<protein>
    <submittedName>
        <fullName evidence="3">Uncharacterized protein</fullName>
    </submittedName>
</protein>
<accession>A0A6A5RLQ0</accession>
<reference evidence="3" key="1">
    <citation type="journal article" date="2020" name="Stud. Mycol.">
        <title>101 Dothideomycetes genomes: a test case for predicting lifestyles and emergence of pathogens.</title>
        <authorList>
            <person name="Haridas S."/>
            <person name="Albert R."/>
            <person name="Binder M."/>
            <person name="Bloem J."/>
            <person name="Labutti K."/>
            <person name="Salamov A."/>
            <person name="Andreopoulos B."/>
            <person name="Baker S."/>
            <person name="Barry K."/>
            <person name="Bills G."/>
            <person name="Bluhm B."/>
            <person name="Cannon C."/>
            <person name="Castanera R."/>
            <person name="Culley D."/>
            <person name="Daum C."/>
            <person name="Ezra D."/>
            <person name="Gonzalez J."/>
            <person name="Henrissat B."/>
            <person name="Kuo A."/>
            <person name="Liang C."/>
            <person name="Lipzen A."/>
            <person name="Lutzoni F."/>
            <person name="Magnuson J."/>
            <person name="Mondo S."/>
            <person name="Nolan M."/>
            <person name="Ohm R."/>
            <person name="Pangilinan J."/>
            <person name="Park H.-J."/>
            <person name="Ramirez L."/>
            <person name="Alfaro M."/>
            <person name="Sun H."/>
            <person name="Tritt A."/>
            <person name="Yoshinaga Y."/>
            <person name="Zwiers L.-H."/>
            <person name="Turgeon B."/>
            <person name="Goodwin S."/>
            <person name="Spatafora J."/>
            <person name="Crous P."/>
            <person name="Grigoriev I."/>
        </authorList>
    </citation>
    <scope>NUCLEOTIDE SEQUENCE</scope>
    <source>
        <strain evidence="3">CBS 183.55</strain>
    </source>
</reference>
<evidence type="ECO:0000313" key="4">
    <source>
        <dbReference type="Proteomes" id="UP000800082"/>
    </source>
</evidence>
<dbReference type="EMBL" id="ML978972">
    <property type="protein sequence ID" value="KAF1927286.1"/>
    <property type="molecule type" value="Genomic_DNA"/>
</dbReference>
<keyword evidence="2" id="KW-0732">Signal</keyword>
<dbReference type="RefSeq" id="XP_033447538.1">
    <property type="nucleotide sequence ID" value="XM_033587838.1"/>
</dbReference>
<name>A0A6A5RLQ0_9PLEO</name>
<organism evidence="3 4">
    <name type="scientific">Didymella exigua CBS 183.55</name>
    <dbReference type="NCBI Taxonomy" id="1150837"/>
    <lineage>
        <taxon>Eukaryota</taxon>
        <taxon>Fungi</taxon>
        <taxon>Dikarya</taxon>
        <taxon>Ascomycota</taxon>
        <taxon>Pezizomycotina</taxon>
        <taxon>Dothideomycetes</taxon>
        <taxon>Pleosporomycetidae</taxon>
        <taxon>Pleosporales</taxon>
        <taxon>Pleosporineae</taxon>
        <taxon>Didymellaceae</taxon>
        <taxon>Didymella</taxon>
    </lineage>
</organism>
<dbReference type="GeneID" id="54345485"/>
<dbReference type="Proteomes" id="UP000800082">
    <property type="component" value="Unassembled WGS sequence"/>
</dbReference>
<evidence type="ECO:0000256" key="1">
    <source>
        <dbReference type="SAM" id="MobiDB-lite"/>
    </source>
</evidence>
<dbReference type="OrthoDB" id="4359806at2759"/>
<evidence type="ECO:0000313" key="3">
    <source>
        <dbReference type="EMBL" id="KAF1927286.1"/>
    </source>
</evidence>
<feature type="signal peptide" evidence="2">
    <location>
        <begin position="1"/>
        <end position="20"/>
    </location>
</feature>
<sequence length="240" mass="25669">MKITALLPFLAATALATADASSSAAADPNPAEASAPPASDPTPAGALWTASWTEASLSAYEKSCSAKSTYKASIYTLAQLYPDLETFAPQLKVFYNRQLYPGSWEGVDKHGNDRELIKMDVVELPWKVREWIKTESKQRHYSVDGDVVFFAPGAIYPILPLWVEGGDEVECSGKCVSSGALNDADESAGVFDGLDAYSNEPADGKTIGKVSHKLSGEGEVEFTVEALRVKLAAGGERSEL</sequence>
<feature type="region of interest" description="Disordered" evidence="1">
    <location>
        <begin position="23"/>
        <end position="42"/>
    </location>
</feature>
<dbReference type="AlphaFoldDB" id="A0A6A5RLQ0"/>